<keyword evidence="1" id="KW-1185">Reference proteome</keyword>
<proteinExistence type="predicted"/>
<name>A0A9F3QU74_PYTBI</name>
<dbReference type="Pfam" id="PF15112">
    <property type="entry name" value="DUF4559"/>
    <property type="match status" value="1"/>
</dbReference>
<dbReference type="AlphaFoldDB" id="A0A9F3QU74"/>
<dbReference type="GeneID" id="103048586"/>
<accession>A0A9F3QU74</accession>
<dbReference type="OMA" id="WPSDAWE"/>
<dbReference type="PANTHER" id="PTHR35083">
    <property type="entry name" value="RGD1565685 PROTEIN"/>
    <property type="match status" value="1"/>
</dbReference>
<dbReference type="OrthoDB" id="9934809at2759"/>
<dbReference type="KEGG" id="pbi:103048586"/>
<evidence type="ECO:0000313" key="1">
    <source>
        <dbReference type="Proteomes" id="UP000695026"/>
    </source>
</evidence>
<gene>
    <name evidence="2" type="primary">CUNHXorf38</name>
</gene>
<organism evidence="1 2">
    <name type="scientific">Python bivittatus</name>
    <name type="common">Burmese python</name>
    <name type="synonym">Python molurus bivittatus</name>
    <dbReference type="NCBI Taxonomy" id="176946"/>
    <lineage>
        <taxon>Eukaryota</taxon>
        <taxon>Metazoa</taxon>
        <taxon>Chordata</taxon>
        <taxon>Craniata</taxon>
        <taxon>Vertebrata</taxon>
        <taxon>Euteleostomi</taxon>
        <taxon>Lepidosauria</taxon>
        <taxon>Squamata</taxon>
        <taxon>Bifurcata</taxon>
        <taxon>Unidentata</taxon>
        <taxon>Episquamata</taxon>
        <taxon>Toxicofera</taxon>
        <taxon>Serpentes</taxon>
        <taxon>Henophidia</taxon>
        <taxon>Pythonidae</taxon>
        <taxon>Python</taxon>
    </lineage>
</organism>
<dbReference type="CTD" id="109305917"/>
<dbReference type="RefSeq" id="XP_015746535.1">
    <property type="nucleotide sequence ID" value="XM_015891049.2"/>
</dbReference>
<sequence>MALAELAARLNSAEYKNWLKAGHSLLLVRAALQRFAGEQIHAFHRQLIASDSARLTPPGRRCGGRCTPRGKQFQPICSLCREWKKEILSHHTNKMGEIYWGNCRPWLWPSNSWELAKAYMPRGKADTYSPDKCDASALLNLFIFCDHFNSIDPKKIREVIKCRNELMHSADMKVSSSWLKEFGIHVQNLLTEFYHVPEAQTACHRIQKFLASDWDVHIAGDQLDGLEGEMSPSQIRETELELMKERLEEIHFLAEEHGMTSEEDLNRVQITRDFLLDNCELQSNLQKEMQNLDDLVKELNGEKELAGDTQKVN</sequence>
<reference evidence="2" key="1">
    <citation type="submission" date="2025-08" db="UniProtKB">
        <authorList>
            <consortium name="RefSeq"/>
        </authorList>
    </citation>
    <scope>IDENTIFICATION</scope>
    <source>
        <tissue evidence="2">Liver</tissue>
    </source>
</reference>
<dbReference type="InterPro" id="IPR027897">
    <property type="entry name" value="DUF4559"/>
</dbReference>
<protein>
    <submittedName>
        <fullName evidence="2">Uncharacterized protein CXorf38 homolog isoform X1</fullName>
    </submittedName>
</protein>
<dbReference type="Proteomes" id="UP000695026">
    <property type="component" value="Unplaced"/>
</dbReference>
<dbReference type="PANTHER" id="PTHR35083:SF1">
    <property type="entry name" value="RGD1565685 PROTEIN"/>
    <property type="match status" value="1"/>
</dbReference>
<evidence type="ECO:0000313" key="2">
    <source>
        <dbReference type="RefSeq" id="XP_015746535.1"/>
    </source>
</evidence>